<dbReference type="Pfam" id="PF00450">
    <property type="entry name" value="Peptidase_S10"/>
    <property type="match status" value="1"/>
</dbReference>
<dbReference type="SUPFAM" id="SSF53474">
    <property type="entry name" value="alpha/beta-Hydrolases"/>
    <property type="match status" value="1"/>
</dbReference>
<dbReference type="PANTHER" id="PTHR11802:SF3">
    <property type="entry name" value="RETINOID-INDUCIBLE SERINE CARBOXYPEPTIDASE"/>
    <property type="match status" value="1"/>
</dbReference>
<evidence type="ECO:0000256" key="3">
    <source>
        <dbReference type="ARBA" id="ARBA00022670"/>
    </source>
</evidence>
<gene>
    <name evidence="8" type="ORF">BSTOLATCC_MIC58198</name>
</gene>
<dbReference type="EMBL" id="CAJZBQ010000056">
    <property type="protein sequence ID" value="CAG9333385.1"/>
    <property type="molecule type" value="Genomic_DNA"/>
</dbReference>
<dbReference type="Gene3D" id="3.40.50.1820">
    <property type="entry name" value="alpha/beta hydrolase"/>
    <property type="match status" value="1"/>
</dbReference>
<keyword evidence="9" id="KW-1185">Reference proteome</keyword>
<dbReference type="PANTHER" id="PTHR11802">
    <property type="entry name" value="SERINE PROTEASE FAMILY S10 SERINE CARBOXYPEPTIDASE"/>
    <property type="match status" value="1"/>
</dbReference>
<evidence type="ECO:0000256" key="5">
    <source>
        <dbReference type="ARBA" id="ARBA00022801"/>
    </source>
</evidence>
<dbReference type="GO" id="GO:0006508">
    <property type="term" value="P:proteolysis"/>
    <property type="evidence" value="ECO:0007669"/>
    <property type="project" value="UniProtKB-KW"/>
</dbReference>
<evidence type="ECO:0000256" key="2">
    <source>
        <dbReference type="ARBA" id="ARBA00022645"/>
    </source>
</evidence>
<dbReference type="PROSITE" id="PS00131">
    <property type="entry name" value="CARBOXYPEPT_SER_SER"/>
    <property type="match status" value="1"/>
</dbReference>
<comment type="similarity">
    <text evidence="1 7">Belongs to the peptidase S10 family.</text>
</comment>
<evidence type="ECO:0000256" key="4">
    <source>
        <dbReference type="ARBA" id="ARBA00022729"/>
    </source>
</evidence>
<sequence>MSRFGEEMINMRPLFLLLLLGIAFSLGSDTPLLGDTDGPWSYFGYTGYSGEVVINSLTGSSYFYWLFQAIKGNILTDKLPLILWFEGGPGCTGEIGIFYDNIGPFLINNQTQPVNNPLTWINNFHVMTIDYPLGTGFSYANSPSDMTNTTTSASAQLYNLLVKLAKKYPTWFNRDIYIFGESYAGHWIPGIAYKILSENKSPNPPYKFNLKGIGMGDPWVDPQTQTQTYSYYGYQTGLINQEEKSIIAQYESTVLAMMKAGNLTQAMNETDTSVDLVAQYAGGVSIYNVRIFESYPTLGQFPAWLNSNSTKTLLRVPQNLVWEDCNPEINTAMAVDVMTSFINLMPYIIDNIKVVIYSGQDDLICNTIGQELMISKINWPYIKEFMGSIKRVWKVNGEVAGYAQSYKNLAAISVMKSGHMVGHDQPLHLRDLVIRFVNNQGW</sequence>
<reference evidence="8" key="1">
    <citation type="submission" date="2021-09" db="EMBL/GenBank/DDBJ databases">
        <authorList>
            <consortium name="AG Swart"/>
            <person name="Singh M."/>
            <person name="Singh A."/>
            <person name="Seah K."/>
            <person name="Emmerich C."/>
        </authorList>
    </citation>
    <scope>NUCLEOTIDE SEQUENCE</scope>
    <source>
        <strain evidence="8">ATCC30299</strain>
    </source>
</reference>
<dbReference type="EC" id="3.4.16.-" evidence="7"/>
<evidence type="ECO:0000256" key="1">
    <source>
        <dbReference type="ARBA" id="ARBA00009431"/>
    </source>
</evidence>
<evidence type="ECO:0000256" key="7">
    <source>
        <dbReference type="RuleBase" id="RU361156"/>
    </source>
</evidence>
<name>A0AAU9KJ71_9CILI</name>
<proteinExistence type="inferred from homology"/>
<feature type="signal peptide" evidence="7">
    <location>
        <begin position="1"/>
        <end position="27"/>
    </location>
</feature>
<dbReference type="PRINTS" id="PR00724">
    <property type="entry name" value="CRBOXYPTASEC"/>
</dbReference>
<dbReference type="GO" id="GO:0004185">
    <property type="term" value="F:serine-type carboxypeptidase activity"/>
    <property type="evidence" value="ECO:0007669"/>
    <property type="project" value="UniProtKB-UniRule"/>
</dbReference>
<evidence type="ECO:0000256" key="6">
    <source>
        <dbReference type="ARBA" id="ARBA00023180"/>
    </source>
</evidence>
<organism evidence="8 9">
    <name type="scientific">Blepharisma stoltei</name>
    <dbReference type="NCBI Taxonomy" id="1481888"/>
    <lineage>
        <taxon>Eukaryota</taxon>
        <taxon>Sar</taxon>
        <taxon>Alveolata</taxon>
        <taxon>Ciliophora</taxon>
        <taxon>Postciliodesmatophora</taxon>
        <taxon>Heterotrichea</taxon>
        <taxon>Heterotrichida</taxon>
        <taxon>Blepharismidae</taxon>
        <taxon>Blepharisma</taxon>
    </lineage>
</organism>
<keyword evidence="4 7" id="KW-0732">Signal</keyword>
<dbReference type="Proteomes" id="UP001162131">
    <property type="component" value="Unassembled WGS sequence"/>
</dbReference>
<keyword evidence="2 7" id="KW-0121">Carboxypeptidase</keyword>
<dbReference type="InterPro" id="IPR029058">
    <property type="entry name" value="AB_hydrolase_fold"/>
</dbReference>
<feature type="chain" id="PRO_5043105258" description="Carboxypeptidase" evidence="7">
    <location>
        <begin position="28"/>
        <end position="442"/>
    </location>
</feature>
<dbReference type="InterPro" id="IPR001563">
    <property type="entry name" value="Peptidase_S10"/>
</dbReference>
<comment type="caution">
    <text evidence="8">The sequence shown here is derived from an EMBL/GenBank/DDBJ whole genome shotgun (WGS) entry which is preliminary data.</text>
</comment>
<evidence type="ECO:0000313" key="9">
    <source>
        <dbReference type="Proteomes" id="UP001162131"/>
    </source>
</evidence>
<protein>
    <recommendedName>
        <fullName evidence="7">Carboxypeptidase</fullName>
        <ecNumber evidence="7">3.4.16.-</ecNumber>
    </recommendedName>
</protein>
<keyword evidence="6" id="KW-0325">Glycoprotein</keyword>
<dbReference type="AlphaFoldDB" id="A0AAU9KJ71"/>
<keyword evidence="5 7" id="KW-0378">Hydrolase</keyword>
<evidence type="ECO:0000313" key="8">
    <source>
        <dbReference type="EMBL" id="CAG9333385.1"/>
    </source>
</evidence>
<accession>A0AAU9KJ71</accession>
<keyword evidence="3 7" id="KW-0645">Protease</keyword>
<dbReference type="InterPro" id="IPR018202">
    <property type="entry name" value="Ser_caboxypep_ser_AS"/>
</dbReference>